<dbReference type="Pfam" id="PF21139">
    <property type="entry name" value="BT_MCC_alpha"/>
    <property type="match status" value="1"/>
</dbReference>
<evidence type="ECO:0000259" key="8">
    <source>
        <dbReference type="PROSITE" id="PS50975"/>
    </source>
</evidence>
<dbReference type="InterPro" id="IPR000089">
    <property type="entry name" value="Biotin_lipoyl"/>
</dbReference>
<evidence type="ECO:0000259" key="7">
    <source>
        <dbReference type="PROSITE" id="PS50968"/>
    </source>
</evidence>
<dbReference type="RefSeq" id="WP_344606988.1">
    <property type="nucleotide sequence ID" value="NZ_BAAAHE010000030.1"/>
</dbReference>
<keyword evidence="2" id="KW-0436">Ligase</keyword>
<evidence type="ECO:0000256" key="5">
    <source>
        <dbReference type="ARBA" id="ARBA00023267"/>
    </source>
</evidence>
<dbReference type="InterPro" id="IPR011054">
    <property type="entry name" value="Rudment_hybrid_motif"/>
</dbReference>
<dbReference type="InterPro" id="IPR011761">
    <property type="entry name" value="ATP-grasp"/>
</dbReference>
<dbReference type="InterPro" id="IPR048429">
    <property type="entry name" value="MCC_alpha_BT"/>
</dbReference>
<feature type="domain" description="Biotin carboxylation" evidence="9">
    <location>
        <begin position="5"/>
        <end position="448"/>
    </location>
</feature>
<evidence type="ECO:0000313" key="10">
    <source>
        <dbReference type="EMBL" id="GAA0627948.1"/>
    </source>
</evidence>
<dbReference type="PROSITE" id="PS50979">
    <property type="entry name" value="BC"/>
    <property type="match status" value="1"/>
</dbReference>
<evidence type="ECO:0000256" key="6">
    <source>
        <dbReference type="PROSITE-ProRule" id="PRU00409"/>
    </source>
</evidence>
<dbReference type="SUPFAM" id="SSF56059">
    <property type="entry name" value="Glutathione synthetase ATP-binding domain-like"/>
    <property type="match status" value="1"/>
</dbReference>
<dbReference type="InterPro" id="IPR050856">
    <property type="entry name" value="Biotin_carboxylase_complex"/>
</dbReference>
<feature type="domain" description="ATP-grasp" evidence="8">
    <location>
        <begin position="124"/>
        <end position="319"/>
    </location>
</feature>
<proteinExistence type="predicted"/>
<keyword evidence="5" id="KW-0092">Biotin</keyword>
<dbReference type="Pfam" id="PF00364">
    <property type="entry name" value="Biotin_lipoyl"/>
    <property type="match status" value="1"/>
</dbReference>
<dbReference type="InterPro" id="IPR005482">
    <property type="entry name" value="Biotin_COase_C"/>
</dbReference>
<dbReference type="InterPro" id="IPR011764">
    <property type="entry name" value="Biotin_carboxylation_dom"/>
</dbReference>
<dbReference type="InterPro" id="IPR005479">
    <property type="entry name" value="CPAse_ATP-bd"/>
</dbReference>
<dbReference type="PROSITE" id="PS00867">
    <property type="entry name" value="CPSASE_2"/>
    <property type="match status" value="1"/>
</dbReference>
<dbReference type="Pfam" id="PF02785">
    <property type="entry name" value="Biotin_carb_C"/>
    <property type="match status" value="1"/>
</dbReference>
<dbReference type="SUPFAM" id="SSF52440">
    <property type="entry name" value="PreATP-grasp domain"/>
    <property type="match status" value="1"/>
</dbReference>
<dbReference type="PROSITE" id="PS00866">
    <property type="entry name" value="CPSASE_1"/>
    <property type="match status" value="1"/>
</dbReference>
<dbReference type="InterPro" id="IPR011053">
    <property type="entry name" value="Single_hybrid_motif"/>
</dbReference>
<dbReference type="SMART" id="SM00878">
    <property type="entry name" value="Biotin_carb_C"/>
    <property type="match status" value="1"/>
</dbReference>
<dbReference type="Proteomes" id="UP001500957">
    <property type="component" value="Unassembled WGS sequence"/>
</dbReference>
<accession>A0ABN1H3D5</accession>
<name>A0ABN1H3D5_9ACTN</name>
<dbReference type="Pfam" id="PF02786">
    <property type="entry name" value="CPSase_L_D2"/>
    <property type="match status" value="1"/>
</dbReference>
<evidence type="ECO:0000256" key="1">
    <source>
        <dbReference type="ARBA" id="ARBA00001953"/>
    </source>
</evidence>
<dbReference type="PROSITE" id="PS50968">
    <property type="entry name" value="BIOTINYL_LIPOYL"/>
    <property type="match status" value="1"/>
</dbReference>
<keyword evidence="4 6" id="KW-0067">ATP-binding</keyword>
<gene>
    <name evidence="10" type="ORF">GCM10009547_34440</name>
</gene>
<dbReference type="InterPro" id="IPR005481">
    <property type="entry name" value="BC-like_N"/>
</dbReference>
<evidence type="ECO:0000256" key="4">
    <source>
        <dbReference type="ARBA" id="ARBA00022840"/>
    </source>
</evidence>
<dbReference type="CDD" id="cd06850">
    <property type="entry name" value="biotinyl_domain"/>
    <property type="match status" value="1"/>
</dbReference>
<keyword evidence="11" id="KW-1185">Reference proteome</keyword>
<dbReference type="PROSITE" id="PS00188">
    <property type="entry name" value="BIOTIN"/>
    <property type="match status" value="1"/>
</dbReference>
<dbReference type="SUPFAM" id="SSF51246">
    <property type="entry name" value="Rudiment single hybrid motif"/>
    <property type="match status" value="1"/>
</dbReference>
<dbReference type="PROSITE" id="PS50975">
    <property type="entry name" value="ATP_GRASP"/>
    <property type="match status" value="1"/>
</dbReference>
<dbReference type="PANTHER" id="PTHR18866:SF126">
    <property type="entry name" value="BIOTIN CARBOXYLASE"/>
    <property type="match status" value="1"/>
</dbReference>
<protein>
    <submittedName>
        <fullName evidence="10">Biotin carboxylase N-terminal domain-containing protein</fullName>
    </submittedName>
</protein>
<evidence type="ECO:0000256" key="2">
    <source>
        <dbReference type="ARBA" id="ARBA00022598"/>
    </source>
</evidence>
<dbReference type="EMBL" id="BAAAHE010000030">
    <property type="protein sequence ID" value="GAA0627948.1"/>
    <property type="molecule type" value="Genomic_DNA"/>
</dbReference>
<sequence length="666" mass="69667">MTFRPVRKLLVANRGEIAVRVQRTAHDLGIATVAVYSDPDADAPFVALADEAVRLPGATPAETYLRGDSVIAAARSTGADAVHPGYAFLSENSGFARDCQDAGLTFVGPSPAAIAAMGSKLEAKAVMAAAGVPVLPGATVGPGDDARAAADRIGYPVLVKAAFGGGGRGMRVVRNPDELAGALEQAAREAASAFGDGTVFLERYVERPRHVEVQILGDHHGTVVSLFERDCSIQRRHQKIVEECPSPAVDAQLRADLGAAAVAAGRAIGYTNAGTVEFLLEESGAFHFLEVNARLQVEHPVTEMVTGLDLVALQLQVAEGRPLPESVRAARLDGHAIEVRLYAEDVPAGFLPTTGTLDRFHVPTPAGVRVDAGVSDGSVVGPHYDAMLAKVVAHGGTRDEAARRLARVLARAELHGVVTNRDLLVGLLGDEEFLAGRADTGYLDRHPELTNPQSGAAARIHATVAALARQARNRSAAPALAGFPSGWRNVPAPPQSVSYAVGDRTYAVTYTFHDRGAFGRDVDVAVDGEALPCRLVTAVPERVVLESGGVRRSYRVHTVGDRTYVDGPDGAATLVELPRLPEPGSVAAPGSLLAPMPGTVVRVLAATGESVTPGQALVVLEAMKMEHTVTAPAAGTLSRLTVSPGDQVQPQQLIAVIDEQQPEHAA</sequence>
<evidence type="ECO:0000313" key="11">
    <source>
        <dbReference type="Proteomes" id="UP001500957"/>
    </source>
</evidence>
<evidence type="ECO:0000259" key="9">
    <source>
        <dbReference type="PROSITE" id="PS50979"/>
    </source>
</evidence>
<feature type="domain" description="Lipoyl-binding" evidence="7">
    <location>
        <begin position="583"/>
        <end position="658"/>
    </location>
</feature>
<comment type="cofactor">
    <cofactor evidence="1">
        <name>biotin</name>
        <dbReference type="ChEBI" id="CHEBI:57586"/>
    </cofactor>
</comment>
<keyword evidence="3 6" id="KW-0547">Nucleotide-binding</keyword>
<evidence type="ECO:0000256" key="3">
    <source>
        <dbReference type="ARBA" id="ARBA00022741"/>
    </source>
</evidence>
<dbReference type="PANTHER" id="PTHR18866">
    <property type="entry name" value="CARBOXYLASE:PYRUVATE/ACETYL-COA/PROPIONYL-COA CARBOXYLASE"/>
    <property type="match status" value="1"/>
</dbReference>
<organism evidence="10 11">
    <name type="scientific">Sporichthya brevicatena</name>
    <dbReference type="NCBI Taxonomy" id="171442"/>
    <lineage>
        <taxon>Bacteria</taxon>
        <taxon>Bacillati</taxon>
        <taxon>Actinomycetota</taxon>
        <taxon>Actinomycetes</taxon>
        <taxon>Sporichthyales</taxon>
        <taxon>Sporichthyaceae</taxon>
        <taxon>Sporichthya</taxon>
    </lineage>
</organism>
<dbReference type="Pfam" id="PF00289">
    <property type="entry name" value="Biotin_carb_N"/>
    <property type="match status" value="1"/>
</dbReference>
<comment type="caution">
    <text evidence="10">The sequence shown here is derived from an EMBL/GenBank/DDBJ whole genome shotgun (WGS) entry which is preliminary data.</text>
</comment>
<dbReference type="Gene3D" id="3.30.470.20">
    <property type="entry name" value="ATP-grasp fold, B domain"/>
    <property type="match status" value="1"/>
</dbReference>
<dbReference type="InterPro" id="IPR001882">
    <property type="entry name" value="Biotin_BS"/>
</dbReference>
<dbReference type="InterPro" id="IPR016185">
    <property type="entry name" value="PreATP-grasp_dom_sf"/>
</dbReference>
<dbReference type="Gene3D" id="2.40.50.100">
    <property type="match status" value="1"/>
</dbReference>
<dbReference type="SUPFAM" id="SSF51230">
    <property type="entry name" value="Single hybrid motif"/>
    <property type="match status" value="1"/>
</dbReference>
<reference evidence="10 11" key="1">
    <citation type="journal article" date="2019" name="Int. J. Syst. Evol. Microbiol.">
        <title>The Global Catalogue of Microorganisms (GCM) 10K type strain sequencing project: providing services to taxonomists for standard genome sequencing and annotation.</title>
        <authorList>
            <consortium name="The Broad Institute Genomics Platform"/>
            <consortium name="The Broad Institute Genome Sequencing Center for Infectious Disease"/>
            <person name="Wu L."/>
            <person name="Ma J."/>
        </authorList>
    </citation>
    <scope>NUCLEOTIDE SEQUENCE [LARGE SCALE GENOMIC DNA]</scope>
    <source>
        <strain evidence="10 11">JCM 10671</strain>
    </source>
</reference>